<keyword evidence="5" id="KW-1185">Reference proteome</keyword>
<evidence type="ECO:0000256" key="1">
    <source>
        <dbReference type="SAM" id="Coils"/>
    </source>
</evidence>
<feature type="coiled-coil region" evidence="1">
    <location>
        <begin position="559"/>
        <end position="607"/>
    </location>
</feature>
<sequence length="699" mass="80054">MVVNRYGKFIFPKQKSILERVSACGDGVQVLGEKELEGYQLYIVEQWACDVIRRPYNTVIVFTGDPAHKVKACVVNIERGKIEHYPEKLKDLFDNLEKDNMTRPKDSDEGTIFVTNFSTFPSSLNTILVPGGDYETHKFEFFLNLNLRKAGCRGRSALSLKPPTDAQRDKFLQTYTVSDGIPFDYAVLELVKLVQISLYIYGFLQIDCTDGFLCNSTENALKEFQNKYCPDIDIRDNILDPMLVSVILRKIVSMRNKLNSLGYQVGKDPFSDPDLFLNGVASFQKSVKKIEVTHKLDDITIEKIYEVYHRSRNTEAIKVHKVLKAKIDDISTGRGDPPEQFLETNWLFHSSRDFGKELGKSFLRGVSGRTAKTGEAIRDGVLGFKDGVTGSISSLVDKRISKDKEKITCGPTKSLSLPAVFLSQPSSSNEIDVPYDQSKLAARTSESHIETGWTENGNSQNMIENYLSPGSLRDTEDGFLPSETVCSKGNEVSETRIIPRRSNSLSVFEFIEAMSARVLPRRVLKRSHSFTNMDLARKQADGILPRRKLNVDIQTYMVYDNLKQRESSLKNLIGRLELTVEEFNNQIEELTKSYEERRQNFKSTETEGMEILDKQRKVSKVVMQIDTNSAKLNYELGVLEDKLKEIEEFADTFCLKVQMLELKMPQTRSSIRILYNFWNYFHDQWKRIITMFYKKLKKE</sequence>
<name>A0A397SR99_9GLOM</name>
<reference evidence="4 5" key="1">
    <citation type="submission" date="2018-06" db="EMBL/GenBank/DDBJ databases">
        <title>Comparative genomics reveals the genomic features of Rhizophagus irregularis, R. cerebriforme, R. diaphanum and Gigaspora rosea, and their symbiotic lifestyle signature.</title>
        <authorList>
            <person name="Morin E."/>
            <person name="San Clemente H."/>
            <person name="Chen E.C.H."/>
            <person name="De La Providencia I."/>
            <person name="Hainaut M."/>
            <person name="Kuo A."/>
            <person name="Kohler A."/>
            <person name="Murat C."/>
            <person name="Tang N."/>
            <person name="Roy S."/>
            <person name="Loubradou J."/>
            <person name="Henrissat B."/>
            <person name="Grigoriev I.V."/>
            <person name="Corradi N."/>
            <person name="Roux C."/>
            <person name="Martin F.M."/>
        </authorList>
    </citation>
    <scope>NUCLEOTIDE SEQUENCE [LARGE SCALE GENOMIC DNA]</scope>
    <source>
        <strain evidence="4 5">DAOM 227022</strain>
    </source>
</reference>
<dbReference type="EMBL" id="QKYT01000308">
    <property type="protein sequence ID" value="RIA87439.1"/>
    <property type="molecule type" value="Genomic_DNA"/>
</dbReference>
<accession>A0A397SR99</accession>
<dbReference type="GO" id="GO:0070822">
    <property type="term" value="C:Sin3-type complex"/>
    <property type="evidence" value="ECO:0007669"/>
    <property type="project" value="TreeGrafter"/>
</dbReference>
<dbReference type="OrthoDB" id="19806at2759"/>
<keyword evidence="1" id="KW-0175">Coiled coil</keyword>
<evidence type="ECO:0000313" key="4">
    <source>
        <dbReference type="EMBL" id="RIA87439.1"/>
    </source>
</evidence>
<evidence type="ECO:0000313" key="5">
    <source>
        <dbReference type="Proteomes" id="UP000265703"/>
    </source>
</evidence>
<dbReference type="PANTHER" id="PTHR31011:SF2">
    <property type="entry name" value="PROTEIN STB2-RELATED"/>
    <property type="match status" value="1"/>
</dbReference>
<feature type="region of interest" description="Disordered" evidence="2">
    <location>
        <begin position="446"/>
        <end position="468"/>
    </location>
</feature>
<dbReference type="PANTHER" id="PTHR31011">
    <property type="entry name" value="PROTEIN STB2-RELATED"/>
    <property type="match status" value="1"/>
</dbReference>
<dbReference type="InterPro" id="IPR059025">
    <property type="entry name" value="STB6_N"/>
</dbReference>
<dbReference type="Pfam" id="PF25995">
    <property type="entry name" value="STB6_N"/>
    <property type="match status" value="1"/>
</dbReference>
<dbReference type="InterPro" id="IPR038919">
    <property type="entry name" value="STB2/STB2"/>
</dbReference>
<proteinExistence type="predicted"/>
<organism evidence="4 5">
    <name type="scientific">Glomus cerebriforme</name>
    <dbReference type="NCBI Taxonomy" id="658196"/>
    <lineage>
        <taxon>Eukaryota</taxon>
        <taxon>Fungi</taxon>
        <taxon>Fungi incertae sedis</taxon>
        <taxon>Mucoromycota</taxon>
        <taxon>Glomeromycotina</taxon>
        <taxon>Glomeromycetes</taxon>
        <taxon>Glomerales</taxon>
        <taxon>Glomeraceae</taxon>
        <taxon>Glomus</taxon>
    </lineage>
</organism>
<evidence type="ECO:0000256" key="2">
    <source>
        <dbReference type="SAM" id="MobiDB-lite"/>
    </source>
</evidence>
<dbReference type="Proteomes" id="UP000265703">
    <property type="component" value="Unassembled WGS sequence"/>
</dbReference>
<feature type="compositionally biased region" description="Polar residues" evidence="2">
    <location>
        <begin position="453"/>
        <end position="463"/>
    </location>
</feature>
<comment type="caution">
    <text evidence="4">The sequence shown here is derived from an EMBL/GenBank/DDBJ whole genome shotgun (WGS) entry which is preliminary data.</text>
</comment>
<feature type="domain" description="STB6-like N-terminal" evidence="3">
    <location>
        <begin position="8"/>
        <end position="149"/>
    </location>
</feature>
<protein>
    <recommendedName>
        <fullName evidence="3">STB6-like N-terminal domain-containing protein</fullName>
    </recommendedName>
</protein>
<dbReference type="STRING" id="658196.A0A397SR99"/>
<gene>
    <name evidence="4" type="ORF">C1645_740113</name>
</gene>
<evidence type="ECO:0000259" key="3">
    <source>
        <dbReference type="Pfam" id="PF25995"/>
    </source>
</evidence>
<dbReference type="AlphaFoldDB" id="A0A397SR99"/>